<dbReference type="PANTHER" id="PTHR30061:SF50">
    <property type="entry name" value="MALTOSE_MALTODEXTRIN-BINDING PERIPLASMIC PROTEIN"/>
    <property type="match status" value="1"/>
</dbReference>
<keyword evidence="4" id="KW-0574">Periplasm</keyword>
<keyword evidence="3 5" id="KW-0732">Signal</keyword>
<organism evidence="6 7">
    <name type="scientific">Labrys okinawensis</name>
    <dbReference type="NCBI Taxonomy" id="346911"/>
    <lineage>
        <taxon>Bacteria</taxon>
        <taxon>Pseudomonadati</taxon>
        <taxon>Pseudomonadota</taxon>
        <taxon>Alphaproteobacteria</taxon>
        <taxon>Hyphomicrobiales</taxon>
        <taxon>Xanthobacteraceae</taxon>
        <taxon>Labrys</taxon>
    </lineage>
</organism>
<name>A0A2S9QJG1_9HYPH</name>
<evidence type="ECO:0000256" key="4">
    <source>
        <dbReference type="ARBA" id="ARBA00022764"/>
    </source>
</evidence>
<dbReference type="InterPro" id="IPR006059">
    <property type="entry name" value="SBP"/>
</dbReference>
<keyword evidence="7" id="KW-1185">Reference proteome</keyword>
<sequence>MRKRLVTALLASAVAFAAASSQAEDLVTKSRIGPADAPKSLTFRLTGDGPDSTHPEWAEGYKKLFGEFIQRHPGWKIELERMSDNIGQEQARMLEQAKAGRGPDCAAVDSFVLALFIGAGVLKPLDAYFTKDEINDLFPFVRQGITGKDGKIYAWWWDTDLRVLYRNKDIVPEAPKTWDELKAAALASKEKGMEGLLFNAGRWEATTFDWLANFWSQGGKLVDDQGKPIFAEGENREKFLKAVKYFKDLVDSGAAPKRVTTIMNYDELNAAAAAGTTALFIGGNWQYGQLKSILEPETFAQWTFSPIPGPTADQNSTGTGGWTVGAFSDDPDKIAMCAAIAKEVYSGPGNALQQQLPTSKAQYDKFEVFKTETNKAFAAALAHGQARPGVPIYAEISNQIQVMMGDVLAGTKTPEAALDAANAAVQAAYARQK</sequence>
<dbReference type="RefSeq" id="WP_105860448.1">
    <property type="nucleotide sequence ID" value="NZ_PUEJ01000001.1"/>
</dbReference>
<dbReference type="GO" id="GO:0055052">
    <property type="term" value="C:ATP-binding cassette (ABC) transporter complex, substrate-binding subunit-containing"/>
    <property type="evidence" value="ECO:0007669"/>
    <property type="project" value="TreeGrafter"/>
</dbReference>
<dbReference type="Proteomes" id="UP000237682">
    <property type="component" value="Unassembled WGS sequence"/>
</dbReference>
<evidence type="ECO:0000313" key="6">
    <source>
        <dbReference type="EMBL" id="PRH89485.1"/>
    </source>
</evidence>
<protein>
    <submittedName>
        <fullName evidence="6">ABC transporter substrate-binding protein</fullName>
    </submittedName>
</protein>
<evidence type="ECO:0000256" key="1">
    <source>
        <dbReference type="ARBA" id="ARBA00008520"/>
    </source>
</evidence>
<dbReference type="OrthoDB" id="9795569at2"/>
<evidence type="ECO:0000256" key="2">
    <source>
        <dbReference type="ARBA" id="ARBA00022448"/>
    </source>
</evidence>
<dbReference type="GO" id="GO:0042956">
    <property type="term" value="P:maltodextrin transmembrane transport"/>
    <property type="evidence" value="ECO:0007669"/>
    <property type="project" value="TreeGrafter"/>
</dbReference>
<gene>
    <name evidence="6" type="ORF">C5L14_02620</name>
</gene>
<evidence type="ECO:0000313" key="7">
    <source>
        <dbReference type="Proteomes" id="UP000237682"/>
    </source>
</evidence>
<dbReference type="PANTHER" id="PTHR30061">
    <property type="entry name" value="MALTOSE-BINDING PERIPLASMIC PROTEIN"/>
    <property type="match status" value="1"/>
</dbReference>
<evidence type="ECO:0000256" key="5">
    <source>
        <dbReference type="SAM" id="SignalP"/>
    </source>
</evidence>
<feature type="signal peptide" evidence="5">
    <location>
        <begin position="1"/>
        <end position="23"/>
    </location>
</feature>
<keyword evidence="2" id="KW-0813">Transport</keyword>
<proteinExistence type="inferred from homology"/>
<comment type="similarity">
    <text evidence="1">Belongs to the bacterial solute-binding protein 1 family.</text>
</comment>
<dbReference type="GO" id="GO:0015768">
    <property type="term" value="P:maltose transport"/>
    <property type="evidence" value="ECO:0007669"/>
    <property type="project" value="TreeGrafter"/>
</dbReference>
<dbReference type="EMBL" id="PUEJ01000001">
    <property type="protein sequence ID" value="PRH89485.1"/>
    <property type="molecule type" value="Genomic_DNA"/>
</dbReference>
<comment type="caution">
    <text evidence="6">The sequence shown here is derived from an EMBL/GenBank/DDBJ whole genome shotgun (WGS) entry which is preliminary data.</text>
</comment>
<feature type="chain" id="PRO_5015429655" evidence="5">
    <location>
        <begin position="24"/>
        <end position="433"/>
    </location>
</feature>
<dbReference type="Pfam" id="PF01547">
    <property type="entry name" value="SBP_bac_1"/>
    <property type="match status" value="1"/>
</dbReference>
<reference evidence="6 7" key="1">
    <citation type="submission" date="2018-02" db="EMBL/GenBank/DDBJ databases">
        <title>Whole genome sequencing of endophytic bacterium.</title>
        <authorList>
            <person name="Eedara R."/>
            <person name="Podile A.R."/>
        </authorList>
    </citation>
    <scope>NUCLEOTIDE SEQUENCE [LARGE SCALE GENOMIC DNA]</scope>
    <source>
        <strain evidence="6 7">RP1T</strain>
    </source>
</reference>
<dbReference type="Gene3D" id="3.40.190.10">
    <property type="entry name" value="Periplasmic binding protein-like II"/>
    <property type="match status" value="2"/>
</dbReference>
<dbReference type="SUPFAM" id="SSF53850">
    <property type="entry name" value="Periplasmic binding protein-like II"/>
    <property type="match status" value="1"/>
</dbReference>
<dbReference type="GO" id="GO:1901982">
    <property type="term" value="F:maltose binding"/>
    <property type="evidence" value="ECO:0007669"/>
    <property type="project" value="TreeGrafter"/>
</dbReference>
<accession>A0A2S9QJG1</accession>
<dbReference type="AlphaFoldDB" id="A0A2S9QJG1"/>
<evidence type="ECO:0000256" key="3">
    <source>
        <dbReference type="ARBA" id="ARBA00022729"/>
    </source>
</evidence>